<dbReference type="NCBIfam" id="NF033859">
    <property type="entry name" value="SMEK_N"/>
    <property type="match status" value="1"/>
</dbReference>
<dbReference type="Proteomes" id="UP000290191">
    <property type="component" value="Unassembled WGS sequence"/>
</dbReference>
<dbReference type="AlphaFoldDB" id="A0A4Q0Y4F4"/>
<feature type="domain" description="SMEK" evidence="1">
    <location>
        <begin position="10"/>
        <end position="138"/>
    </location>
</feature>
<evidence type="ECO:0000259" key="1">
    <source>
        <dbReference type="Pfam" id="PF21941"/>
    </source>
</evidence>
<name>A0A4Q0Y4F4_9BACT</name>
<sequence length="431" mass="50698">MLSREDYIEQIKEKIAIFQAKIKLETSLNHHNLKLYGENFFRDILNILYKDSHFENTNFSEEKNFVAIDLVSLNKNKCIQITSNRTKEKFVDTIKKFKKLPYRKFFKTISHFYEEKGTDNKFLLDKYQTSFKYLFQKSDFYKYTTFDIEIYYLLDKYKPSKIDELEKELGVKNIPSKLKDFSDLLVNIENLQSNEDLESIFKLFKVEESLINSFEDAITSIEFEIKEISNVSIKTKLNKSLVVTKEYFMCNLDLLLDILKQIDCETATHVKNIHDKNQSLVKFISFNILSKYYSSESFAFPTNKNMELRIKDYKAWLFNSPRVIKPLEYHIGKIAEYISIQSNCQIDNGICYLTSLKNNGGINCDKCIDGLLGNVVQQVDRIVTDFTNSDSTNTLRHHFDFMELKSEQKIEFKCGECISNISEYENAKKII</sequence>
<evidence type="ECO:0000313" key="3">
    <source>
        <dbReference type="Proteomes" id="UP000290191"/>
    </source>
</evidence>
<comment type="caution">
    <text evidence="2">The sequence shown here is derived from an EMBL/GenBank/DDBJ whole genome shotgun (WGS) entry which is preliminary data.</text>
</comment>
<dbReference type="Pfam" id="PF21941">
    <property type="entry name" value="SMEK_N"/>
    <property type="match status" value="1"/>
</dbReference>
<organism evidence="2 3">
    <name type="scientific">Halarcobacter anaerophilus</name>
    <dbReference type="NCBI Taxonomy" id="877500"/>
    <lineage>
        <taxon>Bacteria</taxon>
        <taxon>Pseudomonadati</taxon>
        <taxon>Campylobacterota</taxon>
        <taxon>Epsilonproteobacteria</taxon>
        <taxon>Campylobacterales</taxon>
        <taxon>Arcobacteraceae</taxon>
        <taxon>Halarcobacter</taxon>
    </lineage>
</organism>
<dbReference type="OrthoDB" id="9810187at2"/>
<protein>
    <recommendedName>
        <fullName evidence="1">SMEK domain-containing protein</fullName>
    </recommendedName>
</protein>
<dbReference type="EMBL" id="PDKO01000001">
    <property type="protein sequence ID" value="RXJ64415.1"/>
    <property type="molecule type" value="Genomic_DNA"/>
</dbReference>
<proteinExistence type="predicted"/>
<dbReference type="InterPro" id="IPR047740">
    <property type="entry name" value="SMEK_dom"/>
</dbReference>
<reference evidence="2 3" key="1">
    <citation type="submission" date="2017-10" db="EMBL/GenBank/DDBJ databases">
        <title>Genomics of the genus Arcobacter.</title>
        <authorList>
            <person name="Perez-Cataluna A."/>
            <person name="Figueras M.J."/>
        </authorList>
    </citation>
    <scope>NUCLEOTIDE SEQUENCE [LARGE SCALE GENOMIC DNA]</scope>
    <source>
        <strain evidence="2 3">DSM 24636</strain>
    </source>
</reference>
<gene>
    <name evidence="2" type="ORF">CRV06_00205</name>
</gene>
<accession>A0A4Q0Y4F4</accession>
<evidence type="ECO:0000313" key="2">
    <source>
        <dbReference type="EMBL" id="RXJ64415.1"/>
    </source>
</evidence>
<dbReference type="RefSeq" id="WP_129080856.1">
    <property type="nucleotide sequence ID" value="NZ_CP041070.1"/>
</dbReference>
<keyword evidence="3" id="KW-1185">Reference proteome</keyword>